<evidence type="ECO:0000313" key="2">
    <source>
        <dbReference type="Proteomes" id="UP000095347"/>
    </source>
</evidence>
<name>A0A1E5Q4D1_9PROT</name>
<keyword evidence="2" id="KW-1185">Reference proteome</keyword>
<dbReference type="EMBL" id="MCGG01000057">
    <property type="protein sequence ID" value="OEJ64943.1"/>
    <property type="molecule type" value="Genomic_DNA"/>
</dbReference>
<proteinExistence type="predicted"/>
<evidence type="ECO:0000313" key="1">
    <source>
        <dbReference type="EMBL" id="OEJ64943.1"/>
    </source>
</evidence>
<sequence length="239" mass="26737">MDTSSAAAAAFIAASEVFFKFQKQLIQTRVKAGLNKAKSQGKRLGRPPVPPSQIQIARAELIRGTGVRATARKTTISPASVQRLKNKLVKSGMLAAVVVGLFLSVPAPVQAGYLEKHFDHDDMTIQDWAERRDHAAKTLDDVNACYAEEMRLQKAHRYGADYLRSLEEDGGGYIPTPVVNRESRRMQELVYLALDKVRMIKWNIRGHTDPVGDCKKATQDSIDRILQIRNRYPPLSDHE</sequence>
<dbReference type="Proteomes" id="UP000095347">
    <property type="component" value="Unassembled WGS sequence"/>
</dbReference>
<protein>
    <recommendedName>
        <fullName evidence="3">Resolvase/invertase-type recombinase catalytic domain-containing protein</fullName>
    </recommendedName>
</protein>
<reference evidence="2" key="1">
    <citation type="submission" date="2016-07" db="EMBL/GenBank/DDBJ databases">
        <authorList>
            <person name="Florea S."/>
            <person name="Webb J.S."/>
            <person name="Jaromczyk J."/>
            <person name="Schardl C.L."/>
        </authorList>
    </citation>
    <scope>NUCLEOTIDE SEQUENCE [LARGE SCALE GENOMIC DNA]</scope>
    <source>
        <strain evidence="2">MV-1</strain>
    </source>
</reference>
<comment type="caution">
    <text evidence="1">The sequence shown here is derived from an EMBL/GenBank/DDBJ whole genome shotgun (WGS) entry which is preliminary data.</text>
</comment>
<evidence type="ECO:0008006" key="3">
    <source>
        <dbReference type="Google" id="ProtNLM"/>
    </source>
</evidence>
<dbReference type="AlphaFoldDB" id="A0A1E5Q4D1"/>
<accession>A0A1E5Q4D1</accession>
<gene>
    <name evidence="1" type="ORF">BEN30_15860</name>
</gene>
<dbReference type="STRING" id="28181.BEN30_15860"/>
<organism evidence="1 2">
    <name type="scientific">Magnetovibrio blakemorei</name>
    <dbReference type="NCBI Taxonomy" id="28181"/>
    <lineage>
        <taxon>Bacteria</taxon>
        <taxon>Pseudomonadati</taxon>
        <taxon>Pseudomonadota</taxon>
        <taxon>Alphaproteobacteria</taxon>
        <taxon>Rhodospirillales</taxon>
        <taxon>Magnetovibrionaceae</taxon>
        <taxon>Magnetovibrio</taxon>
    </lineage>
</organism>